<evidence type="ECO:0000313" key="1">
    <source>
        <dbReference type="EMBL" id="QJA56377.1"/>
    </source>
</evidence>
<name>A0A6M3IGZ9_9ZZZZ</name>
<sequence length="59" mass="6552">MTYRNNFTPRVIVISLGLIFGGKEEVGGLDDCEPKAVVGFVGAEGRRDEEEEDVDEFMD</sequence>
<dbReference type="EMBL" id="MT141214">
    <property type="protein sequence ID" value="QJA56377.1"/>
    <property type="molecule type" value="Genomic_DNA"/>
</dbReference>
<protein>
    <submittedName>
        <fullName evidence="1">Uncharacterized protein</fullName>
    </submittedName>
</protein>
<proteinExistence type="predicted"/>
<reference evidence="1" key="1">
    <citation type="submission" date="2020-03" db="EMBL/GenBank/DDBJ databases">
        <title>The deep terrestrial virosphere.</title>
        <authorList>
            <person name="Holmfeldt K."/>
            <person name="Nilsson E."/>
            <person name="Simone D."/>
            <person name="Lopez-Fernandez M."/>
            <person name="Wu X."/>
            <person name="de Brujin I."/>
            <person name="Lundin D."/>
            <person name="Andersson A."/>
            <person name="Bertilsson S."/>
            <person name="Dopson M."/>
        </authorList>
    </citation>
    <scope>NUCLEOTIDE SEQUENCE</scope>
    <source>
        <strain evidence="1">MM415B01867</strain>
    </source>
</reference>
<accession>A0A6M3IGZ9</accession>
<organism evidence="1">
    <name type="scientific">viral metagenome</name>
    <dbReference type="NCBI Taxonomy" id="1070528"/>
    <lineage>
        <taxon>unclassified sequences</taxon>
        <taxon>metagenomes</taxon>
        <taxon>organismal metagenomes</taxon>
    </lineage>
</organism>
<dbReference type="AlphaFoldDB" id="A0A6M3IGZ9"/>
<gene>
    <name evidence="1" type="ORF">MM415B01867_0023</name>
</gene>